<dbReference type="EMBL" id="CAAALY010014857">
    <property type="protein sequence ID" value="VEL12473.1"/>
    <property type="molecule type" value="Genomic_DNA"/>
</dbReference>
<evidence type="ECO:0000313" key="2">
    <source>
        <dbReference type="EMBL" id="VEL12473.1"/>
    </source>
</evidence>
<feature type="region of interest" description="Disordered" evidence="1">
    <location>
        <begin position="14"/>
        <end position="40"/>
    </location>
</feature>
<dbReference type="Proteomes" id="UP000784294">
    <property type="component" value="Unassembled WGS sequence"/>
</dbReference>
<protein>
    <submittedName>
        <fullName evidence="2">Uncharacterized protein</fullName>
    </submittedName>
</protein>
<comment type="caution">
    <text evidence="2">The sequence shown here is derived from an EMBL/GenBank/DDBJ whole genome shotgun (WGS) entry which is preliminary data.</text>
</comment>
<organism evidence="2 3">
    <name type="scientific">Protopolystoma xenopodis</name>
    <dbReference type="NCBI Taxonomy" id="117903"/>
    <lineage>
        <taxon>Eukaryota</taxon>
        <taxon>Metazoa</taxon>
        <taxon>Spiralia</taxon>
        <taxon>Lophotrochozoa</taxon>
        <taxon>Platyhelminthes</taxon>
        <taxon>Monogenea</taxon>
        <taxon>Polyopisthocotylea</taxon>
        <taxon>Polystomatidea</taxon>
        <taxon>Polystomatidae</taxon>
        <taxon>Protopolystoma</taxon>
    </lineage>
</organism>
<name>A0A448WIB0_9PLAT</name>
<accession>A0A448WIB0</accession>
<feature type="compositionally biased region" description="Basic residues" evidence="1">
    <location>
        <begin position="22"/>
        <end position="32"/>
    </location>
</feature>
<evidence type="ECO:0000256" key="1">
    <source>
        <dbReference type="SAM" id="MobiDB-lite"/>
    </source>
</evidence>
<keyword evidence="3" id="KW-1185">Reference proteome</keyword>
<dbReference type="OrthoDB" id="6282719at2759"/>
<dbReference type="AlphaFoldDB" id="A0A448WIB0"/>
<evidence type="ECO:0000313" key="3">
    <source>
        <dbReference type="Proteomes" id="UP000784294"/>
    </source>
</evidence>
<reference evidence="2" key="1">
    <citation type="submission" date="2018-11" db="EMBL/GenBank/DDBJ databases">
        <authorList>
            <consortium name="Pathogen Informatics"/>
        </authorList>
    </citation>
    <scope>NUCLEOTIDE SEQUENCE</scope>
</reference>
<gene>
    <name evidence="2" type="ORF">PXEA_LOCUS5913</name>
</gene>
<sequence length="173" mass="19857">MMLPCSDEVRHMTDESIAPFHRNPKGLPRKQRQHECSSKANRKLIERNPPSSSSEIDLESLHQTLLLGMEFDKDWFEDHEEGMLWIRGKHGARMAQELENLDEKAASFKTDSRPLRSRTEGESVKTTDYISLDQIHASPKLSPMPCRLEAGFSGVGRWNSYDFLAICHDIFTL</sequence>
<proteinExistence type="predicted"/>